<dbReference type="InterPro" id="IPR000014">
    <property type="entry name" value="PAS"/>
</dbReference>
<dbReference type="InterPro" id="IPR004358">
    <property type="entry name" value="Sig_transdc_His_kin-like_C"/>
</dbReference>
<protein>
    <recommendedName>
        <fullName evidence="2">histidine kinase</fullName>
        <ecNumber evidence="2">2.7.13.3</ecNumber>
    </recommendedName>
</protein>
<evidence type="ECO:0000256" key="3">
    <source>
        <dbReference type="ARBA" id="ARBA00022553"/>
    </source>
</evidence>
<dbReference type="InterPro" id="IPR052162">
    <property type="entry name" value="Sensor_kinase/Photoreceptor"/>
</dbReference>
<dbReference type="Gene3D" id="3.30.450.20">
    <property type="entry name" value="PAS domain"/>
    <property type="match status" value="6"/>
</dbReference>
<evidence type="ECO:0000259" key="7">
    <source>
        <dbReference type="PROSITE" id="PS50109"/>
    </source>
</evidence>
<proteinExistence type="predicted"/>
<dbReference type="Pfam" id="PF02518">
    <property type="entry name" value="HATPase_c"/>
    <property type="match status" value="1"/>
</dbReference>
<dbReference type="AlphaFoldDB" id="A0A6G9AJT0"/>
<keyword evidence="3" id="KW-0597">Phosphoprotein</keyword>
<dbReference type="InterPro" id="IPR005467">
    <property type="entry name" value="His_kinase_dom"/>
</dbReference>
<dbReference type="SMART" id="SM00387">
    <property type="entry name" value="HATPase_c"/>
    <property type="match status" value="1"/>
</dbReference>
<name>A0A6G9AJT0_9BACT</name>
<evidence type="ECO:0000313" key="10">
    <source>
        <dbReference type="Proteomes" id="UP000501802"/>
    </source>
</evidence>
<gene>
    <name evidence="9" type="ORF">G8759_08145</name>
</gene>
<organism evidence="9 10">
    <name type="scientific">Spirosoma aureum</name>
    <dbReference type="NCBI Taxonomy" id="2692134"/>
    <lineage>
        <taxon>Bacteria</taxon>
        <taxon>Pseudomonadati</taxon>
        <taxon>Bacteroidota</taxon>
        <taxon>Cytophagia</taxon>
        <taxon>Cytophagales</taxon>
        <taxon>Cytophagaceae</taxon>
        <taxon>Spirosoma</taxon>
    </lineage>
</organism>
<evidence type="ECO:0000256" key="5">
    <source>
        <dbReference type="ARBA" id="ARBA00022777"/>
    </source>
</evidence>
<dbReference type="InterPro" id="IPR013656">
    <property type="entry name" value="PAS_4"/>
</dbReference>
<sequence length="1029" mass="115660">MLTDKSPDIQFSQLLDALPDAVIWMKTIRDKSNQIVDFRIDYVNKKAEEYSQGKYQVSIGTLLLGDNRHDQVYMAQIFRKMCVLYETGQPDEDTYFNTILNRWYLISRSKLGDGVLSVTRDISSLKAAEQEKQSQTELLQTILDTSLNNVFVYEAIRDTAGQIQDFRVRLANPAGRQDVMSRYGKEVMGNTLLGFRPSSRETGQFNLFCQVIETGKPVWAQHYYPDVQEWYDTAITKLGDGCVVTGVNITQQKQDLLRYKRLSDLLNSVLNSSPNGIKAMEAIRETAPDGLPGKIIDFVVTVINKAGADIRGLDANDIVGKRALEVFPDLQQTELFDQFCNVTETGDPQHSQSLHSDVWYDMALAPFGNGLVITYTDITESKRVKQVIEEAAAENKRQADLLNSVLDNSTNGIMAFESIRNELGVITDFTFIAINKAASQLSGRSPDDMIGQSMLSIFPGNAKSGMLEMYIHTVETGERTSMETYYGYDGLDFWVAVSAMKLGDGFVVTFSDISEAKRAQQQISQTADLLQTVINNSPTALVLYEPIRDESNEVIDFRYKLANPVAATATGRSVEYMQGNTLFTMFPIAAQKGFFDRLRIVLETGETQQYEHHFSDDGVDLWAEITMVKQEKDVLTVFQYITDLKRAQQELERSRAELQTVIDTSQTGIFLFSPVRDETGSVIDFRFRVANRQLASYVGQDTETVMGALGSTWFPDYKNNGLFELYNKTYQTGEPQRFDFHYDGGGIDAWLDIMSTKMGDEVLVTFSDYTSLKQLQQQLETSVIELQRSNRNLEQFAYVASHDLQEPLRKIQAFGDIIKAQYAPLIGNSGADMIQRMQSAAARMQVLIKDVLAYSRVSAKREEHKPVHLNSVVAEVLIDLETFITEKKAVVTISQLPVIMGDMAQLRQLFQNLISNSLKFVQVDRIPEITISSSLLRGRESGLSIPPPENNQLFHAVELTDNGIGFDPHYAERIFQVFQRLHGRSEYQGTGIGLAIVQKVVENHNGYITADGRPGQGATFRILLPSSSN</sequence>
<dbReference type="SMART" id="SM00091">
    <property type="entry name" value="PAS"/>
    <property type="match status" value="4"/>
</dbReference>
<dbReference type="SUPFAM" id="SSF47384">
    <property type="entry name" value="Homodimeric domain of signal transducing histidine kinase"/>
    <property type="match status" value="1"/>
</dbReference>
<comment type="catalytic activity">
    <reaction evidence="1">
        <text>ATP + protein L-histidine = ADP + protein N-phospho-L-histidine.</text>
        <dbReference type="EC" id="2.7.13.3"/>
    </reaction>
</comment>
<feature type="domain" description="PAS" evidence="8">
    <location>
        <begin position="398"/>
        <end position="477"/>
    </location>
</feature>
<dbReference type="Gene3D" id="3.30.565.10">
    <property type="entry name" value="Histidine kinase-like ATPase, C-terminal domain"/>
    <property type="match status" value="1"/>
</dbReference>
<feature type="domain" description="Histidine kinase" evidence="7">
    <location>
        <begin position="799"/>
        <end position="1028"/>
    </location>
</feature>
<dbReference type="GO" id="GO:0000155">
    <property type="term" value="F:phosphorelay sensor kinase activity"/>
    <property type="evidence" value="ECO:0007669"/>
    <property type="project" value="InterPro"/>
</dbReference>
<dbReference type="SUPFAM" id="SSF55874">
    <property type="entry name" value="ATPase domain of HSP90 chaperone/DNA topoisomerase II/histidine kinase"/>
    <property type="match status" value="1"/>
</dbReference>
<dbReference type="PANTHER" id="PTHR43304">
    <property type="entry name" value="PHYTOCHROME-LIKE PROTEIN CPH1"/>
    <property type="match status" value="1"/>
</dbReference>
<evidence type="ECO:0000256" key="4">
    <source>
        <dbReference type="ARBA" id="ARBA00022679"/>
    </source>
</evidence>
<dbReference type="InterPro" id="IPR035965">
    <property type="entry name" value="PAS-like_dom_sf"/>
</dbReference>
<dbReference type="PRINTS" id="PR00344">
    <property type="entry name" value="BCTRLSENSOR"/>
</dbReference>
<keyword evidence="4" id="KW-0808">Transferase</keyword>
<dbReference type="RefSeq" id="WP_167206853.1">
    <property type="nucleotide sequence ID" value="NZ_CP050063.1"/>
</dbReference>
<keyword evidence="6" id="KW-0175">Coiled coil</keyword>
<dbReference type="CDD" id="cd00082">
    <property type="entry name" value="HisKA"/>
    <property type="match status" value="1"/>
</dbReference>
<evidence type="ECO:0000256" key="1">
    <source>
        <dbReference type="ARBA" id="ARBA00000085"/>
    </source>
</evidence>
<dbReference type="Proteomes" id="UP000501802">
    <property type="component" value="Chromosome"/>
</dbReference>
<evidence type="ECO:0000313" key="9">
    <source>
        <dbReference type="EMBL" id="QIP12594.1"/>
    </source>
</evidence>
<evidence type="ECO:0000259" key="8">
    <source>
        <dbReference type="PROSITE" id="PS50112"/>
    </source>
</evidence>
<dbReference type="NCBIfam" id="TIGR00229">
    <property type="entry name" value="sensory_box"/>
    <property type="match status" value="1"/>
</dbReference>
<dbReference type="Pfam" id="PF00512">
    <property type="entry name" value="HisKA"/>
    <property type="match status" value="1"/>
</dbReference>
<feature type="coiled-coil region" evidence="6">
    <location>
        <begin position="637"/>
        <end position="664"/>
    </location>
</feature>
<dbReference type="KEGG" id="spib:G8759_08145"/>
<accession>A0A6G9AJT0</accession>
<dbReference type="Pfam" id="PF08448">
    <property type="entry name" value="PAS_4"/>
    <property type="match status" value="3"/>
</dbReference>
<reference evidence="9 10" key="1">
    <citation type="submission" date="2020-03" db="EMBL/GenBank/DDBJ databases">
        <authorList>
            <person name="Kim M.K."/>
        </authorList>
    </citation>
    <scope>NUCLEOTIDE SEQUENCE [LARGE SCALE GENOMIC DNA]</scope>
    <source>
        <strain evidence="9 10">BT328</strain>
    </source>
</reference>
<dbReference type="InterPro" id="IPR003594">
    <property type="entry name" value="HATPase_dom"/>
</dbReference>
<dbReference type="CDD" id="cd00130">
    <property type="entry name" value="PAS"/>
    <property type="match status" value="1"/>
</dbReference>
<dbReference type="InterPro" id="IPR036097">
    <property type="entry name" value="HisK_dim/P_sf"/>
</dbReference>
<dbReference type="PROSITE" id="PS50109">
    <property type="entry name" value="HIS_KIN"/>
    <property type="match status" value="1"/>
</dbReference>
<keyword evidence="5" id="KW-0418">Kinase</keyword>
<dbReference type="PANTHER" id="PTHR43304:SF1">
    <property type="entry name" value="PAC DOMAIN-CONTAINING PROTEIN"/>
    <property type="match status" value="1"/>
</dbReference>
<evidence type="ECO:0000256" key="6">
    <source>
        <dbReference type="SAM" id="Coils"/>
    </source>
</evidence>
<keyword evidence="10" id="KW-1185">Reference proteome</keyword>
<dbReference type="PROSITE" id="PS50112">
    <property type="entry name" value="PAS"/>
    <property type="match status" value="1"/>
</dbReference>
<evidence type="ECO:0000256" key="2">
    <source>
        <dbReference type="ARBA" id="ARBA00012438"/>
    </source>
</evidence>
<dbReference type="InterPro" id="IPR003661">
    <property type="entry name" value="HisK_dim/P_dom"/>
</dbReference>
<dbReference type="InterPro" id="IPR036890">
    <property type="entry name" value="HATPase_C_sf"/>
</dbReference>
<dbReference type="SUPFAM" id="SSF55785">
    <property type="entry name" value="PYP-like sensor domain (PAS domain)"/>
    <property type="match status" value="4"/>
</dbReference>
<dbReference type="SMART" id="SM00388">
    <property type="entry name" value="HisKA"/>
    <property type="match status" value="1"/>
</dbReference>
<dbReference type="Gene3D" id="1.10.287.130">
    <property type="match status" value="1"/>
</dbReference>
<dbReference type="EMBL" id="CP050063">
    <property type="protein sequence ID" value="QIP12594.1"/>
    <property type="molecule type" value="Genomic_DNA"/>
</dbReference>
<dbReference type="EC" id="2.7.13.3" evidence="2"/>